<dbReference type="GO" id="GO:0000287">
    <property type="term" value="F:magnesium ion binding"/>
    <property type="evidence" value="ECO:0007669"/>
    <property type="project" value="UniProtKB-UniRule"/>
</dbReference>
<comment type="similarity">
    <text evidence="16">Belongs to the cation transport ATPase (P-type) (TC 3.A.3) family. Type IA subfamily.</text>
</comment>
<feature type="transmembrane region" description="Helical" evidence="16">
    <location>
        <begin position="606"/>
        <end position="626"/>
    </location>
</feature>
<dbReference type="SFLD" id="SFLDG00002">
    <property type="entry name" value="C1.7:_P-type_atpase_like"/>
    <property type="match status" value="1"/>
</dbReference>
<dbReference type="InterPro" id="IPR023299">
    <property type="entry name" value="ATPase_P-typ_cyto_dom_N"/>
</dbReference>
<comment type="subcellular location">
    <subcellularLocation>
        <location evidence="1 16">Cell membrane</location>
        <topology evidence="1 16">Multi-pass membrane protein</topology>
    </subcellularLocation>
</comment>
<evidence type="ECO:0000256" key="16">
    <source>
        <dbReference type="HAMAP-Rule" id="MF_00285"/>
    </source>
</evidence>
<comment type="function">
    <text evidence="16">Part of the high-affinity ATP-driven potassium transport (or Kdp) system, which catalyzes the hydrolysis of ATP coupled with the electrogenic transport of potassium into the cytoplasm. This subunit is responsible for energy coupling to the transport system and for the release of the potassium ions to the cytoplasm.</text>
</comment>
<dbReference type="OrthoDB" id="9814270at2"/>
<keyword evidence="6 16" id="KW-0812">Transmembrane</keyword>
<protein>
    <recommendedName>
        <fullName evidence="16">Potassium-transporting ATPase ATP-binding subunit</fullName>
        <ecNumber evidence="16">7.2.2.6</ecNumber>
    </recommendedName>
    <alternativeName>
        <fullName evidence="16">ATP phosphohydrolase [potassium-transporting] B chain</fullName>
    </alternativeName>
    <alternativeName>
        <fullName evidence="16">Potassium-binding and translocating subunit B</fullName>
    </alternativeName>
    <alternativeName>
        <fullName evidence="16">Potassium-translocating ATPase B chain</fullName>
    </alternativeName>
</protein>
<evidence type="ECO:0000256" key="11">
    <source>
        <dbReference type="ARBA" id="ARBA00022958"/>
    </source>
</evidence>
<dbReference type="GO" id="GO:0016887">
    <property type="term" value="F:ATP hydrolysis activity"/>
    <property type="evidence" value="ECO:0007669"/>
    <property type="project" value="InterPro"/>
</dbReference>
<keyword evidence="15 16" id="KW-0472">Membrane</keyword>
<keyword evidence="10 16" id="KW-0460">Magnesium</keyword>
<dbReference type="SFLD" id="SFLDS00003">
    <property type="entry name" value="Haloacid_Dehalogenase"/>
    <property type="match status" value="1"/>
</dbReference>
<keyword evidence="4 16" id="KW-0633">Potassium transport</keyword>
<feature type="binding site" evidence="16">
    <location>
        <position position="335"/>
    </location>
    <ligand>
        <name>ATP</name>
        <dbReference type="ChEBI" id="CHEBI:30616"/>
    </ligand>
</feature>
<dbReference type="PANTHER" id="PTHR43743:SF1">
    <property type="entry name" value="POTASSIUM-TRANSPORTING ATPASE ATP-BINDING SUBUNIT"/>
    <property type="match status" value="1"/>
</dbReference>
<dbReference type="CDD" id="cd02078">
    <property type="entry name" value="P-type_ATPase_K"/>
    <property type="match status" value="1"/>
</dbReference>
<feature type="binding site" evidence="16">
    <location>
        <begin position="364"/>
        <end position="371"/>
    </location>
    <ligand>
        <name>ATP</name>
        <dbReference type="ChEBI" id="CHEBI:30616"/>
    </ligand>
</feature>
<evidence type="ECO:0000259" key="17">
    <source>
        <dbReference type="Pfam" id="PF00122"/>
    </source>
</evidence>
<dbReference type="AlphaFoldDB" id="A0A344L8C5"/>
<dbReference type="NCBIfam" id="TIGR01497">
    <property type="entry name" value="kdpB"/>
    <property type="match status" value="1"/>
</dbReference>
<keyword evidence="3 16" id="KW-1003">Cell membrane</keyword>
<organism evidence="18 19">
    <name type="scientific">Amycolatopsis albispora</name>
    <dbReference type="NCBI Taxonomy" id="1804986"/>
    <lineage>
        <taxon>Bacteria</taxon>
        <taxon>Bacillati</taxon>
        <taxon>Actinomycetota</taxon>
        <taxon>Actinomycetes</taxon>
        <taxon>Pseudonocardiales</taxon>
        <taxon>Pseudonocardiaceae</taxon>
        <taxon>Amycolatopsis</taxon>
    </lineage>
</organism>
<feature type="binding site" evidence="16">
    <location>
        <position position="510"/>
    </location>
    <ligand>
        <name>Mg(2+)</name>
        <dbReference type="ChEBI" id="CHEBI:18420"/>
    </ligand>
</feature>
<dbReference type="Proteomes" id="UP000250434">
    <property type="component" value="Chromosome"/>
</dbReference>
<dbReference type="Gene3D" id="2.70.150.10">
    <property type="entry name" value="Calcium-transporting ATPase, cytoplasmic transduction domain A"/>
    <property type="match status" value="1"/>
</dbReference>
<dbReference type="SUPFAM" id="SSF81665">
    <property type="entry name" value="Calcium ATPase, transmembrane domain M"/>
    <property type="match status" value="1"/>
</dbReference>
<evidence type="ECO:0000256" key="6">
    <source>
        <dbReference type="ARBA" id="ARBA00022692"/>
    </source>
</evidence>
<comment type="catalytic activity">
    <reaction evidence="16">
        <text>K(+)(out) + ATP + H2O = K(+)(in) + ADP + phosphate + H(+)</text>
        <dbReference type="Rhea" id="RHEA:16777"/>
        <dbReference type="ChEBI" id="CHEBI:15377"/>
        <dbReference type="ChEBI" id="CHEBI:15378"/>
        <dbReference type="ChEBI" id="CHEBI:29103"/>
        <dbReference type="ChEBI" id="CHEBI:30616"/>
        <dbReference type="ChEBI" id="CHEBI:43474"/>
        <dbReference type="ChEBI" id="CHEBI:456216"/>
        <dbReference type="EC" id="7.2.2.6"/>
    </reaction>
</comment>
<dbReference type="GO" id="GO:0008556">
    <property type="term" value="F:P-type potassium transmembrane transporter activity"/>
    <property type="evidence" value="ECO:0007669"/>
    <property type="project" value="UniProtKB-UniRule"/>
</dbReference>
<evidence type="ECO:0000256" key="9">
    <source>
        <dbReference type="ARBA" id="ARBA00022840"/>
    </source>
</evidence>
<keyword evidence="14 16" id="KW-0406">Ion transport</keyword>
<keyword evidence="9 16" id="KW-0067">ATP-binding</keyword>
<evidence type="ECO:0000313" key="19">
    <source>
        <dbReference type="Proteomes" id="UP000250434"/>
    </source>
</evidence>
<feature type="binding site" evidence="16">
    <location>
        <position position="382"/>
    </location>
    <ligand>
        <name>ATP</name>
        <dbReference type="ChEBI" id="CHEBI:30616"/>
    </ligand>
</feature>
<evidence type="ECO:0000256" key="15">
    <source>
        <dbReference type="ARBA" id="ARBA00023136"/>
    </source>
</evidence>
<dbReference type="PANTHER" id="PTHR43743">
    <property type="entry name" value="POTASSIUM-TRANSPORTING ATPASE ATP-BINDING SUBUNIT"/>
    <property type="match status" value="1"/>
</dbReference>
<dbReference type="Pfam" id="PF00702">
    <property type="entry name" value="Hydrolase"/>
    <property type="match status" value="1"/>
</dbReference>
<feature type="active site" description="4-aspartylphosphate intermediate" evidence="16">
    <location>
        <position position="298"/>
    </location>
</feature>
<keyword evidence="7 16" id="KW-0479">Metal-binding</keyword>
<dbReference type="InterPro" id="IPR023298">
    <property type="entry name" value="ATPase_P-typ_TM_dom_sf"/>
</dbReference>
<accession>A0A344L8C5</accession>
<dbReference type="InterPro" id="IPR023214">
    <property type="entry name" value="HAD_sf"/>
</dbReference>
<dbReference type="PRINTS" id="PR00119">
    <property type="entry name" value="CATATPASE"/>
</dbReference>
<keyword evidence="5 16" id="KW-0597">Phosphoprotein</keyword>
<dbReference type="GO" id="GO:0005524">
    <property type="term" value="F:ATP binding"/>
    <property type="evidence" value="ECO:0007669"/>
    <property type="project" value="UniProtKB-UniRule"/>
</dbReference>
<comment type="subunit">
    <text evidence="16">The system is composed of three essential subunits: KdpA, KdpB and KdpC.</text>
</comment>
<name>A0A344L8C5_9PSEU</name>
<feature type="binding site" evidence="16">
    <location>
        <position position="514"/>
    </location>
    <ligand>
        <name>Mg(2+)</name>
        <dbReference type="ChEBI" id="CHEBI:18420"/>
    </ligand>
</feature>
<evidence type="ECO:0000256" key="14">
    <source>
        <dbReference type="ARBA" id="ARBA00023065"/>
    </source>
</evidence>
<gene>
    <name evidence="16" type="primary">kdpB</name>
    <name evidence="18" type="ORF">A4R43_18700</name>
</gene>
<dbReference type="KEGG" id="aab:A4R43_18700"/>
<keyword evidence="13 16" id="KW-1133">Transmembrane helix</keyword>
<dbReference type="Gene3D" id="3.40.1110.10">
    <property type="entry name" value="Calcium-transporting ATPase, cytoplasmic domain N"/>
    <property type="match status" value="1"/>
</dbReference>
<dbReference type="EC" id="7.2.2.6" evidence="16"/>
<dbReference type="Gene3D" id="3.40.50.1000">
    <property type="entry name" value="HAD superfamily/HAD-like"/>
    <property type="match status" value="1"/>
</dbReference>
<evidence type="ECO:0000256" key="2">
    <source>
        <dbReference type="ARBA" id="ARBA00022448"/>
    </source>
</evidence>
<keyword evidence="8 16" id="KW-0547">Nucleotide-binding</keyword>
<feature type="domain" description="P-type ATPase A" evidence="17">
    <location>
        <begin position="99"/>
        <end position="199"/>
    </location>
</feature>
<feature type="transmembrane region" description="Helical" evidence="16">
    <location>
        <begin position="646"/>
        <end position="664"/>
    </location>
</feature>
<evidence type="ECO:0000256" key="5">
    <source>
        <dbReference type="ARBA" id="ARBA00022553"/>
    </source>
</evidence>
<dbReference type="FunFam" id="2.70.150.10:FF:000033">
    <property type="entry name" value="Potassium-transporting ATPase ATP-binding subunit"/>
    <property type="match status" value="1"/>
</dbReference>
<evidence type="ECO:0000256" key="7">
    <source>
        <dbReference type="ARBA" id="ARBA00022723"/>
    </source>
</evidence>
<sequence length="675" mass="70952">MSRKVGTGVFSPRQLLTSLPDALRKLHPRHQLRNPVMFVVWAGSVLVTAFAAVEPSVFTVLIAVWLWFTVLFANLAEAVAEGRGKAQAESLRRTKKETVARRLTADGSEEEVPGAELRVGDLVVVEAGGVIPGDGDVVEGIATVDESAITGESAPAIRESGGDRSAVTGGTTVLSDRIVVKITTRPGESFVDRMIALVEGASRQKTPNEIALTILLSTLTIIFLLAVVALQPMAAYSGSEQSVVVLTALLVCLIPTTIGALLSAIGIAGMDRLVQRNVLATSGRAVEAAGDVSTLLLDKTGTITFGNRKATELIPVGESTVDELAAVARLSSLADGTPEGRSIVELTGSAEPTEAERLAEFVPFTAQTRMSGLNLGDREIRKGAAGAVRAWVRERGGEMPDKTERIVEEVSQQGGTPLVVAECVNGRKAVVRGVIRLSDVVKPGMRERFEELRSMGIRTVMITGDNPLTAKAIAADAGVDDYLAEAKPEDKMALIHREQEGGRLVAMTGDGTNDAPALAASDVGVAMNTGTSAAKEAGNMVDLDSDPTKLIEIVGIGKQLLITRGALTTFSVANDLAKYFAILPAMFLAIYPQLGGLNIMGLATPASAILSAVIFNALVIVALIPLALRGVRYRPSSAAALLRRNLLIYGVGGVLTPFAGIWLIDQLVRLIPGIG</sequence>
<dbReference type="InterPro" id="IPR001757">
    <property type="entry name" value="P_typ_ATPase"/>
</dbReference>
<dbReference type="GO" id="GO:0005886">
    <property type="term" value="C:plasma membrane"/>
    <property type="evidence" value="ECO:0007669"/>
    <property type="project" value="UniProtKB-SubCell"/>
</dbReference>
<keyword evidence="12 16" id="KW-1278">Translocase</keyword>
<feature type="transmembrane region" description="Helical" evidence="16">
    <location>
        <begin position="576"/>
        <end position="594"/>
    </location>
</feature>
<dbReference type="InterPro" id="IPR059000">
    <property type="entry name" value="ATPase_P-type_domA"/>
</dbReference>
<evidence type="ECO:0000256" key="10">
    <source>
        <dbReference type="ARBA" id="ARBA00022842"/>
    </source>
</evidence>
<keyword evidence="2 16" id="KW-0813">Transport</keyword>
<evidence type="ECO:0000256" key="13">
    <source>
        <dbReference type="ARBA" id="ARBA00022989"/>
    </source>
</evidence>
<dbReference type="SUPFAM" id="SSF81660">
    <property type="entry name" value="Metal cation-transporting ATPase, ATP-binding domain N"/>
    <property type="match status" value="1"/>
</dbReference>
<dbReference type="SUPFAM" id="SSF56784">
    <property type="entry name" value="HAD-like"/>
    <property type="match status" value="1"/>
</dbReference>
<dbReference type="InterPro" id="IPR044492">
    <property type="entry name" value="P_typ_ATPase_HD_dom"/>
</dbReference>
<evidence type="ECO:0000313" key="18">
    <source>
        <dbReference type="EMBL" id="AXB44299.1"/>
    </source>
</evidence>
<proteinExistence type="inferred from homology"/>
<feature type="binding site" evidence="16">
    <location>
        <position position="339"/>
    </location>
    <ligand>
        <name>ATP</name>
        <dbReference type="ChEBI" id="CHEBI:30616"/>
    </ligand>
</feature>
<keyword evidence="19" id="KW-1185">Reference proteome</keyword>
<reference evidence="18 19" key="1">
    <citation type="submission" date="2016-04" db="EMBL/GenBank/DDBJ databases">
        <title>Complete genome sequence and analysis of deep-sea sediment isolate, Amycolatopsis sp. WP1.</title>
        <authorList>
            <person name="Wang H."/>
            <person name="Chen S."/>
            <person name="Wu Q."/>
        </authorList>
    </citation>
    <scope>NUCLEOTIDE SEQUENCE [LARGE SCALE GENOMIC DNA]</scope>
    <source>
        <strain evidence="18 19">WP1</strain>
    </source>
</reference>
<dbReference type="NCBIfam" id="TIGR01494">
    <property type="entry name" value="ATPase_P-type"/>
    <property type="match status" value="1"/>
</dbReference>
<dbReference type="SFLD" id="SFLDF00027">
    <property type="entry name" value="p-type_atpase"/>
    <property type="match status" value="1"/>
</dbReference>
<dbReference type="HAMAP" id="MF_00285">
    <property type="entry name" value="KdpB"/>
    <property type="match status" value="1"/>
</dbReference>
<dbReference type="InterPro" id="IPR036412">
    <property type="entry name" value="HAD-like_sf"/>
</dbReference>
<dbReference type="Pfam" id="PF00122">
    <property type="entry name" value="E1-E2_ATPase"/>
    <property type="match status" value="1"/>
</dbReference>
<dbReference type="RefSeq" id="WP_113693542.1">
    <property type="nucleotide sequence ID" value="NZ_CP015163.1"/>
</dbReference>
<evidence type="ECO:0000256" key="8">
    <source>
        <dbReference type="ARBA" id="ARBA00022741"/>
    </source>
</evidence>
<evidence type="ECO:0000256" key="3">
    <source>
        <dbReference type="ARBA" id="ARBA00022475"/>
    </source>
</evidence>
<feature type="transmembrane region" description="Helical" evidence="16">
    <location>
        <begin position="57"/>
        <end position="76"/>
    </location>
</feature>
<evidence type="ECO:0000256" key="1">
    <source>
        <dbReference type="ARBA" id="ARBA00004651"/>
    </source>
</evidence>
<dbReference type="EMBL" id="CP015163">
    <property type="protein sequence ID" value="AXB44299.1"/>
    <property type="molecule type" value="Genomic_DNA"/>
</dbReference>
<dbReference type="PROSITE" id="PS00154">
    <property type="entry name" value="ATPASE_E1_E2"/>
    <property type="match status" value="1"/>
</dbReference>
<feature type="transmembrane region" description="Helical" evidence="16">
    <location>
        <begin position="32"/>
        <end position="51"/>
    </location>
</feature>
<dbReference type="InterPro" id="IPR006391">
    <property type="entry name" value="P-type_ATPase_bsu_IA"/>
</dbReference>
<dbReference type="InterPro" id="IPR018303">
    <property type="entry name" value="ATPase_P-typ_P_site"/>
</dbReference>
<dbReference type="InterPro" id="IPR008250">
    <property type="entry name" value="ATPase_P-typ_transduc_dom_A_sf"/>
</dbReference>
<evidence type="ECO:0000256" key="12">
    <source>
        <dbReference type="ARBA" id="ARBA00022967"/>
    </source>
</evidence>
<feature type="transmembrane region" description="Helical" evidence="16">
    <location>
        <begin position="210"/>
        <end position="231"/>
    </location>
</feature>
<keyword evidence="11 16" id="KW-0630">Potassium</keyword>
<dbReference type="SUPFAM" id="SSF81653">
    <property type="entry name" value="Calcium ATPase, transduction domain A"/>
    <property type="match status" value="1"/>
</dbReference>
<feature type="transmembrane region" description="Helical" evidence="16">
    <location>
        <begin position="243"/>
        <end position="267"/>
    </location>
</feature>
<evidence type="ECO:0000256" key="4">
    <source>
        <dbReference type="ARBA" id="ARBA00022538"/>
    </source>
</evidence>